<dbReference type="RefSeq" id="WP_225233182.1">
    <property type="nucleotide sequence ID" value="NZ_JBAPLV010000019.1"/>
</dbReference>
<gene>
    <name evidence="1" type="ORF">UXQ13_16565</name>
</gene>
<proteinExistence type="predicted"/>
<sequence length="149" mass="14826">MSRLPWGPLAAVVATAVLLVGGATASRASWEASTAIGSSTSVAAATIPSVGTVTAKRTDGTLGFTVAVSWTAVAVEGVPVRGYEVARYVTPLLGTPTRTPGSGACDALLTVTSCVDTGSLLGLGGALTYIVTPVFATNWRGTPVTSNTA</sequence>
<accession>A0ABU8E8Y2</accession>
<name>A0ABU8E8Y2_9ACTN</name>
<evidence type="ECO:0000313" key="2">
    <source>
        <dbReference type="Proteomes" id="UP001373496"/>
    </source>
</evidence>
<reference evidence="1 2" key="1">
    <citation type="submission" date="2024-03" db="EMBL/GenBank/DDBJ databases">
        <title>Draft genome sequence of Klenkia terrae.</title>
        <authorList>
            <person name="Duangmal K."/>
            <person name="Chantavorakit T."/>
        </authorList>
    </citation>
    <scope>NUCLEOTIDE SEQUENCE [LARGE SCALE GENOMIC DNA]</scope>
    <source>
        <strain evidence="1 2">JCM 17786</strain>
    </source>
</reference>
<evidence type="ECO:0000313" key="1">
    <source>
        <dbReference type="EMBL" id="MEI4280086.1"/>
    </source>
</evidence>
<protein>
    <submittedName>
        <fullName evidence="1">Uncharacterized protein</fullName>
    </submittedName>
</protein>
<keyword evidence="2" id="KW-1185">Reference proteome</keyword>
<comment type="caution">
    <text evidence="1">The sequence shown here is derived from an EMBL/GenBank/DDBJ whole genome shotgun (WGS) entry which is preliminary data.</text>
</comment>
<dbReference type="EMBL" id="JBAPLV010000019">
    <property type="protein sequence ID" value="MEI4280086.1"/>
    <property type="molecule type" value="Genomic_DNA"/>
</dbReference>
<dbReference type="Proteomes" id="UP001373496">
    <property type="component" value="Unassembled WGS sequence"/>
</dbReference>
<organism evidence="1 2">
    <name type="scientific">Klenkia terrae</name>
    <dbReference type="NCBI Taxonomy" id="1052259"/>
    <lineage>
        <taxon>Bacteria</taxon>
        <taxon>Bacillati</taxon>
        <taxon>Actinomycetota</taxon>
        <taxon>Actinomycetes</taxon>
        <taxon>Geodermatophilales</taxon>
        <taxon>Geodermatophilaceae</taxon>
        <taxon>Klenkia</taxon>
    </lineage>
</organism>